<evidence type="ECO:0000313" key="1">
    <source>
        <dbReference type="EMBL" id="MBP3942563.1"/>
    </source>
</evidence>
<gene>
    <name evidence="1" type="ORF">J5U18_03115</name>
</gene>
<organism evidence="1 2">
    <name type="scientific">Rhinopithecimicrobium faecis</name>
    <dbReference type="NCBI Taxonomy" id="2820698"/>
    <lineage>
        <taxon>Bacteria</taxon>
        <taxon>Pseudomonadati</taxon>
        <taxon>Bacteroidota</taxon>
        <taxon>Sphingobacteriia</taxon>
        <taxon>Sphingobacteriales</taxon>
        <taxon>Sphingobacteriaceae</taxon>
        <taxon>Rhinopithecimicrobium</taxon>
    </lineage>
</organism>
<protein>
    <submittedName>
        <fullName evidence="1">Uncharacterized protein</fullName>
    </submittedName>
</protein>
<dbReference type="RefSeq" id="WP_353546047.1">
    <property type="nucleotide sequence ID" value="NZ_JAGKSB010000003.1"/>
</dbReference>
<dbReference type="AlphaFoldDB" id="A0A8T4H869"/>
<proteinExistence type="predicted"/>
<name>A0A8T4H869_9SPHI</name>
<evidence type="ECO:0000313" key="2">
    <source>
        <dbReference type="Proteomes" id="UP000679691"/>
    </source>
</evidence>
<reference evidence="1" key="1">
    <citation type="submission" date="2021-03" db="EMBL/GenBank/DDBJ databases">
        <authorList>
            <person name="Lu T."/>
            <person name="Wang Q."/>
            <person name="Han X."/>
        </authorList>
    </citation>
    <scope>NUCLEOTIDE SEQUENCE</scope>
    <source>
        <strain evidence="1">WQ 2009</strain>
    </source>
</reference>
<keyword evidence="2" id="KW-1185">Reference proteome</keyword>
<comment type="caution">
    <text evidence="1">The sequence shown here is derived from an EMBL/GenBank/DDBJ whole genome shotgun (WGS) entry which is preliminary data.</text>
</comment>
<accession>A0A8T4H869</accession>
<dbReference type="EMBL" id="JAGKSB010000003">
    <property type="protein sequence ID" value="MBP3942563.1"/>
    <property type="molecule type" value="Genomic_DNA"/>
</dbReference>
<dbReference type="Proteomes" id="UP000679691">
    <property type="component" value="Unassembled WGS sequence"/>
</dbReference>
<sequence>MKDNSKKKAGYVKPQIFHMVISMEESIATTSITSVTVSGHDQSYTALNEDVKTAVKKDKI</sequence>